<dbReference type="PANTHER" id="PTHR33116">
    <property type="entry name" value="REVERSE TRANSCRIPTASE ZINC-BINDING DOMAIN-CONTAINING PROTEIN-RELATED-RELATED"/>
    <property type="match status" value="1"/>
</dbReference>
<dbReference type="Proteomes" id="UP000790787">
    <property type="component" value="Chromosome 23"/>
</dbReference>
<feature type="domain" description="Reverse transcriptase zinc-binding" evidence="1">
    <location>
        <begin position="339"/>
        <end position="411"/>
    </location>
</feature>
<dbReference type="PANTHER" id="PTHR33116:SF67">
    <property type="entry name" value="REVERSE TRANSCRIPTASE"/>
    <property type="match status" value="1"/>
</dbReference>
<dbReference type="InterPro" id="IPR026960">
    <property type="entry name" value="RVT-Znf"/>
</dbReference>
<dbReference type="PaxDb" id="4097-A0A1S3YEG4"/>
<evidence type="ECO:0000259" key="1">
    <source>
        <dbReference type="Pfam" id="PF13966"/>
    </source>
</evidence>
<accession>A0A1S3YEG4</accession>
<name>A0A1S3YEG4_TOBAC</name>
<dbReference type="OrthoDB" id="1218614at2759"/>
<keyword evidence="2" id="KW-1185">Reference proteome</keyword>
<dbReference type="GeneID" id="107775206"/>
<protein>
    <submittedName>
        <fullName evidence="3">Uncharacterized protein LOC107775206</fullName>
    </submittedName>
</protein>
<proteinExistence type="predicted"/>
<reference evidence="2" key="1">
    <citation type="journal article" date="2014" name="Nat. Commun.">
        <title>The tobacco genome sequence and its comparison with those of tomato and potato.</title>
        <authorList>
            <person name="Sierro N."/>
            <person name="Battey J.N."/>
            <person name="Ouadi S."/>
            <person name="Bakaher N."/>
            <person name="Bovet L."/>
            <person name="Willig A."/>
            <person name="Goepfert S."/>
            <person name="Peitsch M.C."/>
            <person name="Ivanov N.V."/>
        </authorList>
    </citation>
    <scope>NUCLEOTIDE SEQUENCE [LARGE SCALE GENOMIC DNA]</scope>
</reference>
<reference evidence="3" key="2">
    <citation type="submission" date="2025-08" db="UniProtKB">
        <authorList>
            <consortium name="RefSeq"/>
        </authorList>
    </citation>
    <scope>IDENTIFICATION</scope>
    <source>
        <tissue evidence="3">Leaf</tissue>
    </source>
</reference>
<dbReference type="Pfam" id="PF13966">
    <property type="entry name" value="zf-RVT"/>
    <property type="match status" value="1"/>
</dbReference>
<sequence>MALFPETIAIVRGLKQRDPLFQSLFILAADVLSRALNKLNGNNQFIGFSMGQEINKDKSFFLTQNFIDKRTNRRIKRWTGFNQAKFPFTYLGCPIYTGRKKVCHFSDLATKVLNKAGAWQGKLLSFGGRAIIIKHVLQSQTLYSLAAMVPPKTIIRQIEMYLSNYFWGLKEGKKRYHWSSWDNMSFPWEEGDLGFKKLQDICYSFVAKRWWTKFINAKYYPRSNPPSKVINSNDSSTWRNLLETREKIETNIHRKINKGNRLFWWDKWTLFGPIKQQANLSYKPGNNKTMEYFQNQIWNRDLLQQIVHPRVIQEVSQVHIGKQNINDQAIWTLNAQGTFTCSSVYHLLRKKRDHTPWLAKIWDKDLSFKISFNTWRILKNRLSLGYQKRRPGIMSLRQVNLLKGSGEQLDHHWDYNQAQIPS</sequence>
<evidence type="ECO:0000313" key="3">
    <source>
        <dbReference type="RefSeq" id="XP_016450397.1"/>
    </source>
</evidence>
<evidence type="ECO:0000313" key="2">
    <source>
        <dbReference type="Proteomes" id="UP000790787"/>
    </source>
</evidence>
<gene>
    <name evidence="3" type="primary">LOC107775206</name>
</gene>
<organism evidence="2 3">
    <name type="scientific">Nicotiana tabacum</name>
    <name type="common">Common tobacco</name>
    <dbReference type="NCBI Taxonomy" id="4097"/>
    <lineage>
        <taxon>Eukaryota</taxon>
        <taxon>Viridiplantae</taxon>
        <taxon>Streptophyta</taxon>
        <taxon>Embryophyta</taxon>
        <taxon>Tracheophyta</taxon>
        <taxon>Spermatophyta</taxon>
        <taxon>Magnoliopsida</taxon>
        <taxon>eudicotyledons</taxon>
        <taxon>Gunneridae</taxon>
        <taxon>Pentapetalae</taxon>
        <taxon>asterids</taxon>
        <taxon>lamiids</taxon>
        <taxon>Solanales</taxon>
        <taxon>Solanaceae</taxon>
        <taxon>Nicotianoideae</taxon>
        <taxon>Nicotianeae</taxon>
        <taxon>Nicotiana</taxon>
    </lineage>
</organism>
<dbReference type="RefSeq" id="XP_016450397.1">
    <property type="nucleotide sequence ID" value="XM_016594911.1"/>
</dbReference>
<dbReference type="KEGG" id="nta:107775206"/>
<dbReference type="AlphaFoldDB" id="A0A1S3YEG4"/>